<keyword evidence="3" id="KW-0812">Transmembrane</keyword>
<accession>A0ABS6ZDY9</accession>
<dbReference type="Gene3D" id="1.50.10.20">
    <property type="match status" value="1"/>
</dbReference>
<comment type="caution">
    <text evidence="6">The sequence shown here is derived from an EMBL/GenBank/DDBJ whole genome shotgun (WGS) entry which is preliminary data.</text>
</comment>
<organism evidence="6 7">
    <name type="scientific">Streptomyces bambusae</name>
    <dbReference type="NCBI Taxonomy" id="1550616"/>
    <lineage>
        <taxon>Bacteria</taxon>
        <taxon>Bacillati</taxon>
        <taxon>Actinomycetota</taxon>
        <taxon>Actinomycetes</taxon>
        <taxon>Kitasatosporales</taxon>
        <taxon>Streptomycetaceae</taxon>
        <taxon>Streptomyces</taxon>
    </lineage>
</organism>
<name>A0ABS6ZDY9_9ACTN</name>
<dbReference type="RefSeq" id="WP_219671063.1">
    <property type="nucleotide sequence ID" value="NZ_WTFF01000322.1"/>
</dbReference>
<gene>
    <name evidence="6" type="ORF">GPJ59_29950</name>
</gene>
<evidence type="ECO:0000256" key="2">
    <source>
        <dbReference type="SAM" id="MobiDB-lite"/>
    </source>
</evidence>
<proteinExistence type="predicted"/>
<sequence length="442" mass="43656">MNVRRSAAALAASAVLCVGAAPTAALAAPAAPSPGAGTPLPPGLYGTNDPTYDGVFRQSLALLAQHTAGVKPAQAGVDWLTGQQCANGSFAAFRPDTAKACDAATPVDTNATAAAVQALAALGGHQETVKKAVDWLKSVQNDDGGWSYGPGTAMDTGTDANSTGIVAGALTAAGENPAELRSKAGKTAVNAFQELQIRCQQEGETGPTPMGAFASQPDKSKAGRLLPNADATAAAVLGVLGKGMAAAVPGGPGSPKDVQANPLSCKAGPPDAQQAADNGAKYLAETMAATGDHLMSAMPGATDQPDFGNTADAVVAIAGAGHPGAAAKPLAWLQQNAAAWAKTAGPAAYAQLILAAHATGADPRAFGGTDLVAALNAQGPAPQAAGAPAEKTKTEEESEQKDASSSSSSSSSDLWWIIGAGAAAGVGIGFLLSGRRKKQQQP</sequence>
<feature type="signal peptide" evidence="4">
    <location>
        <begin position="1"/>
        <end position="27"/>
    </location>
</feature>
<reference evidence="6 7" key="1">
    <citation type="submission" date="2019-12" db="EMBL/GenBank/DDBJ databases">
        <title>Genome sequence of Streptomyces bambusae.</title>
        <authorList>
            <person name="Bansal K."/>
            <person name="Choksket S."/>
            <person name="Korpole S."/>
            <person name="Patil P.B."/>
        </authorList>
    </citation>
    <scope>NUCLEOTIDE SEQUENCE [LARGE SCALE GENOMIC DNA]</scope>
    <source>
        <strain evidence="6 7">SK60</strain>
    </source>
</reference>
<evidence type="ECO:0000259" key="5">
    <source>
        <dbReference type="Pfam" id="PF13243"/>
    </source>
</evidence>
<keyword evidence="7" id="KW-1185">Reference proteome</keyword>
<feature type="compositionally biased region" description="Low complexity" evidence="2">
    <location>
        <begin position="379"/>
        <end position="389"/>
    </location>
</feature>
<evidence type="ECO:0000313" key="7">
    <source>
        <dbReference type="Proteomes" id="UP000812013"/>
    </source>
</evidence>
<keyword evidence="3" id="KW-0472">Membrane</keyword>
<keyword evidence="1" id="KW-0479">Metal-binding</keyword>
<dbReference type="CDD" id="cd00688">
    <property type="entry name" value="ISOPREN_C2_like"/>
    <property type="match status" value="1"/>
</dbReference>
<feature type="domain" description="Squalene cyclase C-terminal" evidence="5">
    <location>
        <begin position="112"/>
        <end position="176"/>
    </location>
</feature>
<dbReference type="EMBL" id="WTFF01000322">
    <property type="protein sequence ID" value="MBW5485977.1"/>
    <property type="molecule type" value="Genomic_DNA"/>
</dbReference>
<evidence type="ECO:0000313" key="6">
    <source>
        <dbReference type="EMBL" id="MBW5485977.1"/>
    </source>
</evidence>
<dbReference type="InterPro" id="IPR008930">
    <property type="entry name" value="Terpenoid_cyclase/PrenylTrfase"/>
</dbReference>
<feature type="transmembrane region" description="Helical" evidence="3">
    <location>
        <begin position="414"/>
        <end position="432"/>
    </location>
</feature>
<evidence type="ECO:0000256" key="4">
    <source>
        <dbReference type="SAM" id="SignalP"/>
    </source>
</evidence>
<feature type="region of interest" description="Disordered" evidence="2">
    <location>
        <begin position="379"/>
        <end position="412"/>
    </location>
</feature>
<evidence type="ECO:0000256" key="3">
    <source>
        <dbReference type="SAM" id="Phobius"/>
    </source>
</evidence>
<keyword evidence="4" id="KW-0732">Signal</keyword>
<dbReference type="Pfam" id="PF13243">
    <property type="entry name" value="SQHop_cyclase_C"/>
    <property type="match status" value="1"/>
</dbReference>
<dbReference type="SUPFAM" id="SSF48239">
    <property type="entry name" value="Terpenoid cyclases/Protein prenyltransferases"/>
    <property type="match status" value="1"/>
</dbReference>
<evidence type="ECO:0000256" key="1">
    <source>
        <dbReference type="ARBA" id="ARBA00022723"/>
    </source>
</evidence>
<protein>
    <recommendedName>
        <fullName evidence="5">Squalene cyclase C-terminal domain-containing protein</fullName>
    </recommendedName>
</protein>
<keyword evidence="3" id="KW-1133">Transmembrane helix</keyword>
<feature type="chain" id="PRO_5046504352" description="Squalene cyclase C-terminal domain-containing protein" evidence="4">
    <location>
        <begin position="28"/>
        <end position="442"/>
    </location>
</feature>
<dbReference type="InterPro" id="IPR032696">
    <property type="entry name" value="SQ_cyclase_C"/>
</dbReference>
<dbReference type="Proteomes" id="UP000812013">
    <property type="component" value="Unassembled WGS sequence"/>
</dbReference>